<comment type="similarity">
    <text evidence="4">Belongs to the intermediate filament family.</text>
</comment>
<keyword evidence="2 4" id="KW-0403">Intermediate filament</keyword>
<evidence type="ECO:0000256" key="2">
    <source>
        <dbReference type="ARBA" id="ARBA00022754"/>
    </source>
</evidence>
<feature type="region of interest" description="Disordered" evidence="6">
    <location>
        <begin position="184"/>
        <end position="210"/>
    </location>
</feature>
<keyword evidence="3 5" id="KW-0175">Coiled coil</keyword>
<name>A0ABQ0FKV9_APOSI</name>
<dbReference type="InterPro" id="IPR018039">
    <property type="entry name" value="IF_conserved"/>
</dbReference>
<evidence type="ECO:0000256" key="1">
    <source>
        <dbReference type="ARBA" id="ARBA00022744"/>
    </source>
</evidence>
<evidence type="ECO:0000313" key="8">
    <source>
        <dbReference type="EMBL" id="GAB1299888.1"/>
    </source>
</evidence>
<dbReference type="PANTHER" id="PTHR45616">
    <property type="entry name" value="GATA-TYPE DOMAIN-CONTAINING PROTEIN"/>
    <property type="match status" value="1"/>
</dbReference>
<dbReference type="Proteomes" id="UP001623349">
    <property type="component" value="Unassembled WGS sequence"/>
</dbReference>
<keyword evidence="1" id="KW-0416">Keratin</keyword>
<evidence type="ECO:0000256" key="4">
    <source>
        <dbReference type="RuleBase" id="RU000685"/>
    </source>
</evidence>
<dbReference type="PROSITE" id="PS00226">
    <property type="entry name" value="IF_ROD_1"/>
    <property type="match status" value="1"/>
</dbReference>
<evidence type="ECO:0000256" key="5">
    <source>
        <dbReference type="SAM" id="Coils"/>
    </source>
</evidence>
<keyword evidence="9" id="KW-1185">Reference proteome</keyword>
<accession>A0ABQ0FKV9</accession>
<dbReference type="PANTHER" id="PTHR45616:SF5">
    <property type="entry name" value="KERATIN, TYPE II CYTOSKELETAL 74"/>
    <property type="match status" value="1"/>
</dbReference>
<gene>
    <name evidence="8" type="ORF">APTSU1_001512500</name>
</gene>
<evidence type="ECO:0000259" key="7">
    <source>
        <dbReference type="PROSITE" id="PS51842"/>
    </source>
</evidence>
<dbReference type="Gene3D" id="1.20.5.170">
    <property type="match status" value="1"/>
</dbReference>
<feature type="coiled-coil region" evidence="5">
    <location>
        <begin position="112"/>
        <end position="164"/>
    </location>
</feature>
<comment type="caution">
    <text evidence="8">The sequence shown here is derived from an EMBL/GenBank/DDBJ whole genome shotgun (WGS) entry which is preliminary data.</text>
</comment>
<feature type="domain" description="IF rod" evidence="7">
    <location>
        <begin position="1"/>
        <end position="186"/>
    </location>
</feature>
<dbReference type="SUPFAM" id="SSF64593">
    <property type="entry name" value="Intermediate filament protein, coiled coil region"/>
    <property type="match status" value="1"/>
</dbReference>
<reference evidence="8 9" key="1">
    <citation type="submission" date="2024-08" db="EMBL/GenBank/DDBJ databases">
        <title>The draft genome of Apodemus speciosus.</title>
        <authorList>
            <person name="Nabeshima K."/>
            <person name="Suzuki S."/>
            <person name="Onuma M."/>
        </authorList>
    </citation>
    <scope>NUCLEOTIDE SEQUENCE [LARGE SCALE GENOMIC DNA]</scope>
    <source>
        <strain evidence="8">IB14-021</strain>
    </source>
</reference>
<evidence type="ECO:0000256" key="3">
    <source>
        <dbReference type="ARBA" id="ARBA00023054"/>
    </source>
</evidence>
<proteinExistence type="inferred from homology"/>
<evidence type="ECO:0000256" key="6">
    <source>
        <dbReference type="SAM" id="MobiDB-lite"/>
    </source>
</evidence>
<sequence length="210" mass="23451">MDDNQDLDLDSISAEVHAHYEDFALKTRPKRRHCTRPRLAAGCHGDSLNHTRNEMLELNRLIQRICRGITNVKKQDSKVGWLADSIRITLLLAPETTAALAASSESITQGWCSNLETAIADAEQRRDSALKDARVMLDDLEGALQQAKEELAQTMREYQELMGLELSLDIEITTYRKLLEGEECRMSGEKPPSVNKSTAAAGTLARKTSR</sequence>
<dbReference type="Pfam" id="PF00038">
    <property type="entry name" value="Filament"/>
    <property type="match status" value="1"/>
</dbReference>
<dbReference type="PROSITE" id="PS51842">
    <property type="entry name" value="IF_ROD_2"/>
    <property type="match status" value="1"/>
</dbReference>
<evidence type="ECO:0000313" key="9">
    <source>
        <dbReference type="Proteomes" id="UP001623349"/>
    </source>
</evidence>
<dbReference type="EMBL" id="BAAFST010000015">
    <property type="protein sequence ID" value="GAB1299888.1"/>
    <property type="molecule type" value="Genomic_DNA"/>
</dbReference>
<dbReference type="InterPro" id="IPR039008">
    <property type="entry name" value="IF_rod_dom"/>
</dbReference>
<protein>
    <submittedName>
        <fullName evidence="8">Keratin, type II cytoskeletal 74</fullName>
    </submittedName>
</protein>
<organism evidence="8 9">
    <name type="scientific">Apodemus speciosus</name>
    <name type="common">Large Japanese field mouse</name>
    <dbReference type="NCBI Taxonomy" id="105296"/>
    <lineage>
        <taxon>Eukaryota</taxon>
        <taxon>Metazoa</taxon>
        <taxon>Chordata</taxon>
        <taxon>Craniata</taxon>
        <taxon>Vertebrata</taxon>
        <taxon>Euteleostomi</taxon>
        <taxon>Mammalia</taxon>
        <taxon>Eutheria</taxon>
        <taxon>Euarchontoglires</taxon>
        <taxon>Glires</taxon>
        <taxon>Rodentia</taxon>
        <taxon>Myomorpha</taxon>
        <taxon>Muroidea</taxon>
        <taxon>Muridae</taxon>
        <taxon>Murinae</taxon>
        <taxon>Apodemus</taxon>
    </lineage>
</organism>